<proteinExistence type="predicted"/>
<dbReference type="EMBL" id="PVWO01000231">
    <property type="protein sequence ID" value="PSB54822.1"/>
    <property type="molecule type" value="Genomic_DNA"/>
</dbReference>
<evidence type="ECO:0000313" key="3">
    <source>
        <dbReference type="Proteomes" id="UP000238937"/>
    </source>
</evidence>
<dbReference type="GO" id="GO:0016740">
    <property type="term" value="F:transferase activity"/>
    <property type="evidence" value="ECO:0007669"/>
    <property type="project" value="UniProtKB-KW"/>
</dbReference>
<feature type="domain" description="Phosphoribosyltransferase" evidence="1">
    <location>
        <begin position="12"/>
        <end position="181"/>
    </location>
</feature>
<keyword evidence="2" id="KW-0808">Transferase</keyword>
<sequence length="215" mass="23736">MNKRFRDRAEAGKLLAQQLLDYANRPQAIVLALPRGGVPVAYPIAQMLELALDICLVHKLGVPSNPELAMGAIDLQGAIYLNERIVRSMDISKATIDRIATMELRELQRRDRTYRGDRAEIDLRDRIAIVVDDGLATGATMKAAIEAIRRQQPAQIVIAVPVAFQGTIDELRASVDRIVCLMMPAPFEAIGCWYDDFSQTTDAEVCAALQVGMKS</sequence>
<dbReference type="InterPro" id="IPR029057">
    <property type="entry name" value="PRTase-like"/>
</dbReference>
<dbReference type="Pfam" id="PF00156">
    <property type="entry name" value="Pribosyltran"/>
    <property type="match status" value="1"/>
</dbReference>
<gene>
    <name evidence="2" type="ORF">C7B77_17005</name>
</gene>
<dbReference type="SUPFAM" id="SSF53271">
    <property type="entry name" value="PRTase-like"/>
    <property type="match status" value="1"/>
</dbReference>
<dbReference type="CDD" id="cd06223">
    <property type="entry name" value="PRTases_typeI"/>
    <property type="match status" value="1"/>
</dbReference>
<dbReference type="OrthoDB" id="9810066at2"/>
<accession>A0A2T1GBU4</accession>
<dbReference type="RefSeq" id="WP_106307321.1">
    <property type="nucleotide sequence ID" value="NZ_PVWO01000231.1"/>
</dbReference>
<dbReference type="Gene3D" id="3.40.50.2020">
    <property type="match status" value="1"/>
</dbReference>
<dbReference type="Proteomes" id="UP000238937">
    <property type="component" value="Unassembled WGS sequence"/>
</dbReference>
<dbReference type="InterPro" id="IPR000836">
    <property type="entry name" value="PRTase_dom"/>
</dbReference>
<reference evidence="2 3" key="1">
    <citation type="submission" date="2018-03" db="EMBL/GenBank/DDBJ databases">
        <title>The ancient ancestry and fast evolution of plastids.</title>
        <authorList>
            <person name="Moore K.R."/>
            <person name="Magnabosco C."/>
            <person name="Momper L."/>
            <person name="Gold D.A."/>
            <person name="Bosak T."/>
            <person name="Fournier G.P."/>
        </authorList>
    </citation>
    <scope>NUCLEOTIDE SEQUENCE [LARGE SCALE GENOMIC DNA]</scope>
    <source>
        <strain evidence="2 3">CCALA 037</strain>
    </source>
</reference>
<name>A0A2T1GBU4_9CYAN</name>
<organism evidence="2 3">
    <name type="scientific">Chamaesiphon polymorphus CCALA 037</name>
    <dbReference type="NCBI Taxonomy" id="2107692"/>
    <lineage>
        <taxon>Bacteria</taxon>
        <taxon>Bacillati</taxon>
        <taxon>Cyanobacteriota</taxon>
        <taxon>Cyanophyceae</taxon>
        <taxon>Gomontiellales</taxon>
        <taxon>Chamaesiphonaceae</taxon>
        <taxon>Chamaesiphon</taxon>
    </lineage>
</organism>
<evidence type="ECO:0000259" key="1">
    <source>
        <dbReference type="Pfam" id="PF00156"/>
    </source>
</evidence>
<evidence type="ECO:0000313" key="2">
    <source>
        <dbReference type="EMBL" id="PSB54822.1"/>
    </source>
</evidence>
<dbReference type="Gene3D" id="3.30.1310.20">
    <property type="entry name" value="PRTase-like"/>
    <property type="match status" value="1"/>
</dbReference>
<keyword evidence="3" id="KW-1185">Reference proteome</keyword>
<comment type="caution">
    <text evidence="2">The sequence shown here is derived from an EMBL/GenBank/DDBJ whole genome shotgun (WGS) entry which is preliminary data.</text>
</comment>
<protein>
    <submittedName>
        <fullName evidence="2">Phosphoribosyl transferase</fullName>
    </submittedName>
</protein>
<dbReference type="AlphaFoldDB" id="A0A2T1GBU4"/>